<evidence type="ECO:0000313" key="4">
    <source>
        <dbReference type="EMBL" id="WAH38354.1"/>
    </source>
</evidence>
<keyword evidence="3" id="KW-0859">Xylose metabolism</keyword>
<accession>A0ABY6Z7Y1</accession>
<dbReference type="InterPro" id="IPR000600">
    <property type="entry name" value="ROK"/>
</dbReference>
<dbReference type="SUPFAM" id="SSF53067">
    <property type="entry name" value="Actin-like ATPase domain"/>
    <property type="match status" value="1"/>
</dbReference>
<dbReference type="InterPro" id="IPR043129">
    <property type="entry name" value="ATPase_NBD"/>
</dbReference>
<evidence type="ECO:0000256" key="2">
    <source>
        <dbReference type="ARBA" id="ARBA00006479"/>
    </source>
</evidence>
<dbReference type="InterPro" id="IPR036388">
    <property type="entry name" value="WH-like_DNA-bd_sf"/>
</dbReference>
<name>A0ABY6Z7Y1_9BACL</name>
<reference evidence="4" key="1">
    <citation type="submission" date="2022-08" db="EMBL/GenBank/DDBJ databases">
        <title>Alicyclobacillus dauci DSM2870, complete genome.</title>
        <authorList>
            <person name="Wang Q."/>
            <person name="Cai R."/>
            <person name="Wang Z."/>
        </authorList>
    </citation>
    <scope>NUCLEOTIDE SEQUENCE</scope>
    <source>
        <strain evidence="4">DSM 28700</strain>
    </source>
</reference>
<proteinExistence type="inferred from homology"/>
<organism evidence="4 5">
    <name type="scientific">Alicyclobacillus dauci</name>
    <dbReference type="NCBI Taxonomy" id="1475485"/>
    <lineage>
        <taxon>Bacteria</taxon>
        <taxon>Bacillati</taxon>
        <taxon>Bacillota</taxon>
        <taxon>Bacilli</taxon>
        <taxon>Bacillales</taxon>
        <taxon>Alicyclobacillaceae</taxon>
        <taxon>Alicyclobacillus</taxon>
    </lineage>
</organism>
<dbReference type="Gene3D" id="3.30.420.40">
    <property type="match status" value="2"/>
</dbReference>
<comment type="similarity">
    <text evidence="2">Belongs to the ROK (NagC/XylR) family.</text>
</comment>
<dbReference type="EMBL" id="CP104064">
    <property type="protein sequence ID" value="WAH38354.1"/>
    <property type="molecule type" value="Genomic_DNA"/>
</dbReference>
<dbReference type="RefSeq" id="WP_268045920.1">
    <property type="nucleotide sequence ID" value="NZ_CP104064.1"/>
</dbReference>
<comment type="function">
    <text evidence="1">Transcriptional repressor of xylose-utilizing enzymes.</text>
</comment>
<keyword evidence="5" id="KW-1185">Reference proteome</keyword>
<dbReference type="Proteomes" id="UP001164803">
    <property type="component" value="Chromosome"/>
</dbReference>
<dbReference type="PANTHER" id="PTHR18964">
    <property type="entry name" value="ROK (REPRESSOR, ORF, KINASE) FAMILY"/>
    <property type="match status" value="1"/>
</dbReference>
<gene>
    <name evidence="4" type="ORF">NZD86_07715</name>
</gene>
<dbReference type="PANTHER" id="PTHR18964:SF149">
    <property type="entry name" value="BIFUNCTIONAL UDP-N-ACETYLGLUCOSAMINE 2-EPIMERASE_N-ACETYLMANNOSAMINE KINASE"/>
    <property type="match status" value="1"/>
</dbReference>
<evidence type="ECO:0000313" key="5">
    <source>
        <dbReference type="Proteomes" id="UP001164803"/>
    </source>
</evidence>
<evidence type="ECO:0000256" key="3">
    <source>
        <dbReference type="ARBA" id="ARBA00022629"/>
    </source>
</evidence>
<keyword evidence="3" id="KW-0119">Carbohydrate metabolism</keyword>
<dbReference type="Gene3D" id="1.10.10.10">
    <property type="entry name" value="Winged helix-like DNA-binding domain superfamily/Winged helix DNA-binding domain"/>
    <property type="match status" value="1"/>
</dbReference>
<dbReference type="Pfam" id="PF00480">
    <property type="entry name" value="ROK"/>
    <property type="match status" value="1"/>
</dbReference>
<sequence>MTIVGGHPSLLRRLNVKEVLTEILNGGELSQRELAARLGSEVMDVVGGLIHDGMVTERPSLSTPHGRREQILSVDADAAQAICLDVGGTNIKAGRFNFKRQLMLSTSEPTNKPTREAVLDQISSIVDGLMLPNVPSTSIVIGAPGFVRDGVVIEAANLPDWNDVPLQSILEQRFGVPVAVENDVNLAVLGEAYNGVAAGLQNVVFFAVSTGLGAGILADGQLVRGFKGAGGELAFIVPDTDKLAMSYDANGALESFAATKHLCRYWNEITGQNVTDPAVVAHAARNGSPQAKLAFDKWAQYLGIGVVSLASILNPEMIVMGGGGAHSFDFIEEQLRAYLKAHLPFPPKLEKSALDDKVALWGGSIIGLDLVVKRLTESVG</sequence>
<evidence type="ECO:0000256" key="1">
    <source>
        <dbReference type="ARBA" id="ARBA00002486"/>
    </source>
</evidence>
<protein>
    <submittedName>
        <fullName evidence="4">ROK family protein</fullName>
    </submittedName>
</protein>